<keyword evidence="3" id="KW-0808">Transferase</keyword>
<protein>
    <recommendedName>
        <fullName evidence="8">Transketolase signature 1 domain-containing protein</fullName>
    </recommendedName>
</protein>
<evidence type="ECO:0000313" key="7">
    <source>
        <dbReference type="Proteomes" id="UP000053429"/>
    </source>
</evidence>
<dbReference type="SUPFAM" id="SSF52518">
    <property type="entry name" value="Thiamin diphosphate-binding fold (THDP-binding)"/>
    <property type="match status" value="1"/>
</dbReference>
<evidence type="ECO:0000313" key="6">
    <source>
        <dbReference type="EMBL" id="KUN92517.1"/>
    </source>
</evidence>
<dbReference type="PANTHER" id="PTHR43322:SF5">
    <property type="entry name" value="1-DEOXY-D-XYLULOSE-5-PHOSPHATE SYNTHASE, CHLOROPLASTIC"/>
    <property type="match status" value="1"/>
</dbReference>
<evidence type="ECO:0000256" key="4">
    <source>
        <dbReference type="ARBA" id="ARBA00022842"/>
    </source>
</evidence>
<dbReference type="Pfam" id="PF13292">
    <property type="entry name" value="DXP_synthase_N"/>
    <property type="match status" value="1"/>
</dbReference>
<dbReference type="GO" id="GO:0008661">
    <property type="term" value="F:1-deoxy-D-xylulose-5-phosphate synthase activity"/>
    <property type="evidence" value="ECO:0007669"/>
    <property type="project" value="InterPro"/>
</dbReference>
<dbReference type="GO" id="GO:0005829">
    <property type="term" value="C:cytosol"/>
    <property type="evidence" value="ECO:0007669"/>
    <property type="project" value="TreeGrafter"/>
</dbReference>
<dbReference type="GO" id="GO:0000287">
    <property type="term" value="F:magnesium ion binding"/>
    <property type="evidence" value="ECO:0007669"/>
    <property type="project" value="UniProtKB-ARBA"/>
</dbReference>
<dbReference type="Proteomes" id="UP000053429">
    <property type="component" value="Unassembled WGS sequence"/>
</dbReference>
<dbReference type="InterPro" id="IPR005477">
    <property type="entry name" value="Dxylulose-5-P_synthase"/>
</dbReference>
<dbReference type="GO" id="GO:0019288">
    <property type="term" value="P:isopentenyl diphosphate biosynthetic process, methylerythritol 4-phosphate pathway"/>
    <property type="evidence" value="ECO:0007669"/>
    <property type="project" value="TreeGrafter"/>
</dbReference>
<organism evidence="6 7">
    <name type="scientific">Streptomyces caeruleatus</name>
    <dbReference type="NCBI Taxonomy" id="661399"/>
    <lineage>
        <taxon>Bacteria</taxon>
        <taxon>Bacillati</taxon>
        <taxon>Actinomycetota</taxon>
        <taxon>Actinomycetes</taxon>
        <taxon>Kitasatosporales</taxon>
        <taxon>Streptomycetaceae</taxon>
        <taxon>Streptomyces</taxon>
    </lineage>
</organism>
<dbReference type="PANTHER" id="PTHR43322">
    <property type="entry name" value="1-D-DEOXYXYLULOSE 5-PHOSPHATE SYNTHASE-RELATED"/>
    <property type="match status" value="1"/>
</dbReference>
<evidence type="ECO:0000256" key="5">
    <source>
        <dbReference type="ARBA" id="ARBA00023052"/>
    </source>
</evidence>
<dbReference type="GO" id="GO:0016114">
    <property type="term" value="P:terpenoid biosynthetic process"/>
    <property type="evidence" value="ECO:0007669"/>
    <property type="project" value="InterPro"/>
</dbReference>
<evidence type="ECO:0008006" key="8">
    <source>
        <dbReference type="Google" id="ProtNLM"/>
    </source>
</evidence>
<name>A0A101THN1_9ACTN</name>
<dbReference type="AlphaFoldDB" id="A0A101THN1"/>
<reference evidence="6 7" key="1">
    <citation type="submission" date="2015-10" db="EMBL/GenBank/DDBJ databases">
        <title>Draft genome sequence of Streptomyces caeruleatus NRRL B-24802, type strain for the species Streptomyces caeruleatus.</title>
        <authorList>
            <person name="Ruckert C."/>
            <person name="Winkler A."/>
            <person name="Kalinowski J."/>
            <person name="Kampfer P."/>
            <person name="Glaeser S."/>
        </authorList>
    </citation>
    <scope>NUCLEOTIDE SEQUENCE [LARGE SCALE GENOMIC DNA]</scope>
    <source>
        <strain evidence="6 7">NRRL B-24802</strain>
    </source>
</reference>
<keyword evidence="5" id="KW-0786">Thiamine pyrophosphate</keyword>
<evidence type="ECO:0000256" key="2">
    <source>
        <dbReference type="ARBA" id="ARBA00011738"/>
    </source>
</evidence>
<evidence type="ECO:0000256" key="1">
    <source>
        <dbReference type="ARBA" id="ARBA00001946"/>
    </source>
</evidence>
<gene>
    <name evidence="6" type="ORF">AQJ67_40245</name>
</gene>
<comment type="cofactor">
    <cofactor evidence="1">
        <name>Mg(2+)</name>
        <dbReference type="ChEBI" id="CHEBI:18420"/>
    </cofactor>
</comment>
<dbReference type="STRING" id="661399.AQJ67_40245"/>
<dbReference type="Gene3D" id="3.40.50.970">
    <property type="match status" value="1"/>
</dbReference>
<dbReference type="InterPro" id="IPR029061">
    <property type="entry name" value="THDP-binding"/>
</dbReference>
<keyword evidence="7" id="KW-1185">Reference proteome</keyword>
<keyword evidence="4" id="KW-0460">Magnesium</keyword>
<evidence type="ECO:0000256" key="3">
    <source>
        <dbReference type="ARBA" id="ARBA00022679"/>
    </source>
</evidence>
<proteinExistence type="predicted"/>
<dbReference type="EMBL" id="LMWY01000058">
    <property type="protein sequence ID" value="KUN92517.1"/>
    <property type="molecule type" value="Genomic_DNA"/>
</dbReference>
<comment type="caution">
    <text evidence="6">The sequence shown here is derived from an EMBL/GenBank/DDBJ whole genome shotgun (WGS) entry which is preliminary data.</text>
</comment>
<comment type="subunit">
    <text evidence="2">Homodimer.</text>
</comment>
<accession>A0A101THN1</accession>
<sequence length="77" mass="8738">MPALRDLAWEIRTFLIERISATGRHLGPNLGVVELTMAFHTVFESPRDRLLWGIGHESYVHKILMAARPSRSLATAR</sequence>